<dbReference type="Gene3D" id="2.40.30.10">
    <property type="entry name" value="Translation factors"/>
    <property type="match status" value="1"/>
</dbReference>
<evidence type="ECO:0000256" key="3">
    <source>
        <dbReference type="ARBA" id="ARBA00022630"/>
    </source>
</evidence>
<evidence type="ECO:0000256" key="6">
    <source>
        <dbReference type="SAM" id="MobiDB-lite"/>
    </source>
</evidence>
<comment type="caution">
    <text evidence="8">The sequence shown here is derived from an EMBL/GenBank/DDBJ whole genome shotgun (WGS) entry which is preliminary data.</text>
</comment>
<evidence type="ECO:0000256" key="5">
    <source>
        <dbReference type="ARBA" id="ARBA00023002"/>
    </source>
</evidence>
<dbReference type="InterPro" id="IPR039261">
    <property type="entry name" value="FNR_nucleotide-bd"/>
</dbReference>
<dbReference type="EMBL" id="ML996082">
    <property type="protein sequence ID" value="KAF2156277.1"/>
    <property type="molecule type" value="Genomic_DNA"/>
</dbReference>
<dbReference type="InterPro" id="IPR001834">
    <property type="entry name" value="CBR-like"/>
</dbReference>
<dbReference type="PROSITE" id="PS51384">
    <property type="entry name" value="FAD_FR"/>
    <property type="match status" value="1"/>
</dbReference>
<dbReference type="Proteomes" id="UP000799439">
    <property type="component" value="Unassembled WGS sequence"/>
</dbReference>
<feature type="region of interest" description="Disordered" evidence="6">
    <location>
        <begin position="381"/>
        <end position="403"/>
    </location>
</feature>
<dbReference type="Gene3D" id="3.40.50.80">
    <property type="entry name" value="Nucleotide-binding domain of ferredoxin-NADP reductase (FNR) module"/>
    <property type="match status" value="1"/>
</dbReference>
<keyword evidence="9" id="KW-1185">Reference proteome</keyword>
<feature type="region of interest" description="Disordered" evidence="6">
    <location>
        <begin position="57"/>
        <end position="100"/>
    </location>
</feature>
<dbReference type="OrthoDB" id="432685at2759"/>
<proteinExistence type="inferred from homology"/>
<dbReference type="PANTHER" id="PTHR19370">
    <property type="entry name" value="NADH-CYTOCHROME B5 REDUCTASE"/>
    <property type="match status" value="1"/>
</dbReference>
<dbReference type="GO" id="GO:0016491">
    <property type="term" value="F:oxidoreductase activity"/>
    <property type="evidence" value="ECO:0007669"/>
    <property type="project" value="UniProtKB-KW"/>
</dbReference>
<dbReference type="AlphaFoldDB" id="A0A9P4J6H4"/>
<comment type="cofactor">
    <cofactor evidence="1">
        <name>FAD</name>
        <dbReference type="ChEBI" id="CHEBI:57692"/>
    </cofactor>
</comment>
<feature type="compositionally biased region" description="Basic and acidic residues" evidence="6">
    <location>
        <begin position="90"/>
        <end position="100"/>
    </location>
</feature>
<gene>
    <name evidence="8" type="ORF">K461DRAFT_275394</name>
</gene>
<organism evidence="8 9">
    <name type="scientific">Myriangium duriaei CBS 260.36</name>
    <dbReference type="NCBI Taxonomy" id="1168546"/>
    <lineage>
        <taxon>Eukaryota</taxon>
        <taxon>Fungi</taxon>
        <taxon>Dikarya</taxon>
        <taxon>Ascomycota</taxon>
        <taxon>Pezizomycotina</taxon>
        <taxon>Dothideomycetes</taxon>
        <taxon>Dothideomycetidae</taxon>
        <taxon>Myriangiales</taxon>
        <taxon>Myriangiaceae</taxon>
        <taxon>Myriangium</taxon>
    </lineage>
</organism>
<feature type="compositionally biased region" description="Low complexity" evidence="6">
    <location>
        <begin position="382"/>
        <end position="399"/>
    </location>
</feature>
<keyword evidence="3" id="KW-0285">Flavoprotein</keyword>
<sequence length="462" mass="48673">MPPPSRLRPLLYLTTASASGLAAYHLTPSRRPYALDASTFQPWTLLAKHPLSATNGVLTLSPPSSSTTIRPQGSKVPAAPSTSRPGASTDGDRAEKLVPARTPYDDLYKSGTWSVEAKHPQLMVSREYTPLPPYPPMVPASTSAAEQEEEVETLDLLIRKDGETSRFLHSVPSAQEVQDGRRGGGLGAGAGKVELRGPHVSLHVPEDTVVEEVLFLAGGTGVAPALQMAWGGVLRACERSAGTMTGVGGSGGIGTHMTLLWASRGREDCEGGETDGGLRERKGRWPWSRGTLGSSSTASDSITEDKASISGDTTVSRPESRIVAHIRALQSASTSFSPSTPFTAAATSSDPKLEVAYFVDAESSFITPAYLRKVLQRSSSRTVSTNTPASTSTSSSSSSQLDQSGGGLGMKLLIVSGPPGFVAHFAGEKIWADGVEQQGPLGGVLGELRREGLLKGWRVWKL</sequence>
<dbReference type="GO" id="GO:0005739">
    <property type="term" value="C:mitochondrion"/>
    <property type="evidence" value="ECO:0007669"/>
    <property type="project" value="TreeGrafter"/>
</dbReference>
<reference evidence="8" key="1">
    <citation type="journal article" date="2020" name="Stud. Mycol.">
        <title>101 Dothideomycetes genomes: a test case for predicting lifestyles and emergence of pathogens.</title>
        <authorList>
            <person name="Haridas S."/>
            <person name="Albert R."/>
            <person name="Binder M."/>
            <person name="Bloem J."/>
            <person name="Labutti K."/>
            <person name="Salamov A."/>
            <person name="Andreopoulos B."/>
            <person name="Baker S."/>
            <person name="Barry K."/>
            <person name="Bills G."/>
            <person name="Bluhm B."/>
            <person name="Cannon C."/>
            <person name="Castanera R."/>
            <person name="Culley D."/>
            <person name="Daum C."/>
            <person name="Ezra D."/>
            <person name="Gonzalez J."/>
            <person name="Henrissat B."/>
            <person name="Kuo A."/>
            <person name="Liang C."/>
            <person name="Lipzen A."/>
            <person name="Lutzoni F."/>
            <person name="Magnuson J."/>
            <person name="Mondo S."/>
            <person name="Nolan M."/>
            <person name="Ohm R."/>
            <person name="Pangilinan J."/>
            <person name="Park H.-J."/>
            <person name="Ramirez L."/>
            <person name="Alfaro M."/>
            <person name="Sun H."/>
            <person name="Tritt A."/>
            <person name="Yoshinaga Y."/>
            <person name="Zwiers L.-H."/>
            <person name="Turgeon B."/>
            <person name="Goodwin S."/>
            <person name="Spatafora J."/>
            <person name="Crous P."/>
            <person name="Grigoriev I."/>
        </authorList>
    </citation>
    <scope>NUCLEOTIDE SEQUENCE</scope>
    <source>
        <strain evidence="8">CBS 260.36</strain>
    </source>
</reference>
<feature type="region of interest" description="Disordered" evidence="6">
    <location>
        <begin position="267"/>
        <end position="316"/>
    </location>
</feature>
<feature type="domain" description="FAD-binding FR-type" evidence="7">
    <location>
        <begin position="38"/>
        <end position="205"/>
    </location>
</feature>
<protein>
    <recommendedName>
        <fullName evidence="7">FAD-binding FR-type domain-containing protein</fullName>
    </recommendedName>
</protein>
<comment type="similarity">
    <text evidence="2">Belongs to the flavoprotein pyridine nucleotide cytochrome reductase family.</text>
</comment>
<evidence type="ECO:0000259" key="7">
    <source>
        <dbReference type="PROSITE" id="PS51384"/>
    </source>
</evidence>
<name>A0A9P4J6H4_9PEZI</name>
<dbReference type="SUPFAM" id="SSF52343">
    <property type="entry name" value="Ferredoxin reductase-like, C-terminal NADP-linked domain"/>
    <property type="match status" value="1"/>
</dbReference>
<evidence type="ECO:0000313" key="8">
    <source>
        <dbReference type="EMBL" id="KAF2156277.1"/>
    </source>
</evidence>
<evidence type="ECO:0000256" key="1">
    <source>
        <dbReference type="ARBA" id="ARBA00001974"/>
    </source>
</evidence>
<feature type="compositionally biased region" description="Polar residues" evidence="6">
    <location>
        <begin position="291"/>
        <end position="301"/>
    </location>
</feature>
<dbReference type="PANTHER" id="PTHR19370:SF189">
    <property type="entry name" value="CYTOCHROME C MITOCHONDRIAL IMPORT FACTOR CYC2"/>
    <property type="match status" value="1"/>
</dbReference>
<evidence type="ECO:0000256" key="4">
    <source>
        <dbReference type="ARBA" id="ARBA00022827"/>
    </source>
</evidence>
<dbReference type="InterPro" id="IPR017927">
    <property type="entry name" value="FAD-bd_FR_type"/>
</dbReference>
<accession>A0A9P4J6H4</accession>
<feature type="compositionally biased region" description="Low complexity" evidence="6">
    <location>
        <begin position="58"/>
        <end position="68"/>
    </location>
</feature>
<evidence type="ECO:0000256" key="2">
    <source>
        <dbReference type="ARBA" id="ARBA00006105"/>
    </source>
</evidence>
<keyword evidence="5" id="KW-0560">Oxidoreductase</keyword>
<keyword evidence="4" id="KW-0274">FAD</keyword>
<evidence type="ECO:0000313" key="9">
    <source>
        <dbReference type="Proteomes" id="UP000799439"/>
    </source>
</evidence>